<gene>
    <name evidence="6" type="ORF">GALL_338710</name>
</gene>
<feature type="transmembrane region" description="Helical" evidence="5">
    <location>
        <begin position="332"/>
        <end position="354"/>
    </location>
</feature>
<sequence>MTDVAVDFRAVSKDLGDLRAIDGLDLVIGTGETVALLGANGASTSTAINLMLGMLGMLAPDAGSVRVLGDSPGRAVTRVPDRRSTARDRRQAGSSQGSSRWTSQDARVLSTLRLVPSRLSTVVRVAEVTATFWVIKGLSTALGESTSDYLVFAVNPVIAVLGTFVVFLVALGLQLSRGRYHPWTYWFAVVMVGIFGTMAADVVHVVLKVPYLYSSIGYALILAAVFWTWWRVEGTLSVHAVTTWRRELFYWAAVAATFATGTAVGDLSAFTWHAGYAGSVVVFALAICVPAAGYRWWHWGPIASFWVAYVLTRPLGASVADWTGKPSSVGGLGLGDGLVSLTFVSAIVVLVTAVSRRRTSTEPVVSTPLPTDRLTRP</sequence>
<dbReference type="EMBL" id="MLJW01000628">
    <property type="protein sequence ID" value="OIQ84304.1"/>
    <property type="molecule type" value="Genomic_DNA"/>
</dbReference>
<feature type="transmembrane region" description="Helical" evidence="5">
    <location>
        <begin position="185"/>
        <end position="205"/>
    </location>
</feature>
<dbReference type="InterPro" id="IPR050763">
    <property type="entry name" value="ABC_transporter_ATP-binding"/>
</dbReference>
<feature type="transmembrane region" description="Helical" evidence="5">
    <location>
        <begin position="211"/>
        <end position="228"/>
    </location>
</feature>
<reference evidence="6" key="1">
    <citation type="submission" date="2016-10" db="EMBL/GenBank/DDBJ databases">
        <title>Sequence of Gallionella enrichment culture.</title>
        <authorList>
            <person name="Poehlein A."/>
            <person name="Muehling M."/>
            <person name="Daniel R."/>
        </authorList>
    </citation>
    <scope>NUCLEOTIDE SEQUENCE</scope>
</reference>
<evidence type="ECO:0000256" key="2">
    <source>
        <dbReference type="ARBA" id="ARBA00022741"/>
    </source>
</evidence>
<dbReference type="SUPFAM" id="SSF52540">
    <property type="entry name" value="P-loop containing nucleoside triphosphate hydrolases"/>
    <property type="match status" value="1"/>
</dbReference>
<evidence type="ECO:0000256" key="4">
    <source>
        <dbReference type="SAM" id="MobiDB-lite"/>
    </source>
</evidence>
<keyword evidence="1" id="KW-0813">Transport</keyword>
<keyword evidence="2" id="KW-0547">Nucleotide-binding</keyword>
<protein>
    <submittedName>
        <fullName evidence="6">Corrinoid ABC transporter ATPase</fullName>
    </submittedName>
</protein>
<comment type="caution">
    <text evidence="6">The sequence shown here is derived from an EMBL/GenBank/DDBJ whole genome shotgun (WGS) entry which is preliminary data.</text>
</comment>
<name>A0A1J5QLI7_9ZZZZ</name>
<keyword evidence="5" id="KW-0472">Membrane</keyword>
<dbReference type="AlphaFoldDB" id="A0A1J5QLI7"/>
<dbReference type="InterPro" id="IPR007136">
    <property type="entry name" value="DUF347"/>
</dbReference>
<feature type="transmembrane region" description="Helical" evidence="5">
    <location>
        <begin position="248"/>
        <end position="264"/>
    </location>
</feature>
<evidence type="ECO:0000256" key="3">
    <source>
        <dbReference type="ARBA" id="ARBA00022840"/>
    </source>
</evidence>
<dbReference type="GO" id="GO:0005524">
    <property type="term" value="F:ATP binding"/>
    <property type="evidence" value="ECO:0007669"/>
    <property type="project" value="UniProtKB-KW"/>
</dbReference>
<feature type="transmembrane region" description="Helical" evidence="5">
    <location>
        <begin position="270"/>
        <end position="289"/>
    </location>
</feature>
<dbReference type="PANTHER" id="PTHR42711">
    <property type="entry name" value="ABC TRANSPORTER ATP-BINDING PROTEIN"/>
    <property type="match status" value="1"/>
</dbReference>
<keyword evidence="3" id="KW-0067">ATP-binding</keyword>
<dbReference type="Gene3D" id="3.40.50.300">
    <property type="entry name" value="P-loop containing nucleotide triphosphate hydrolases"/>
    <property type="match status" value="1"/>
</dbReference>
<organism evidence="6">
    <name type="scientific">mine drainage metagenome</name>
    <dbReference type="NCBI Taxonomy" id="410659"/>
    <lineage>
        <taxon>unclassified sequences</taxon>
        <taxon>metagenomes</taxon>
        <taxon>ecological metagenomes</taxon>
    </lineage>
</organism>
<accession>A0A1J5QLI7</accession>
<evidence type="ECO:0000256" key="1">
    <source>
        <dbReference type="ARBA" id="ARBA00022448"/>
    </source>
</evidence>
<dbReference type="PANTHER" id="PTHR42711:SF17">
    <property type="entry name" value="ABC TRANSPORTER ATP-BINDING PROTEIN"/>
    <property type="match status" value="1"/>
</dbReference>
<feature type="compositionally biased region" description="Basic and acidic residues" evidence="4">
    <location>
        <begin position="79"/>
        <end position="91"/>
    </location>
</feature>
<dbReference type="Pfam" id="PF03988">
    <property type="entry name" value="DUF347"/>
    <property type="match status" value="4"/>
</dbReference>
<keyword evidence="5" id="KW-1133">Transmembrane helix</keyword>
<dbReference type="InterPro" id="IPR027417">
    <property type="entry name" value="P-loop_NTPase"/>
</dbReference>
<keyword evidence="5" id="KW-0812">Transmembrane</keyword>
<proteinExistence type="predicted"/>
<evidence type="ECO:0000256" key="5">
    <source>
        <dbReference type="SAM" id="Phobius"/>
    </source>
</evidence>
<feature type="region of interest" description="Disordered" evidence="4">
    <location>
        <begin position="71"/>
        <end position="102"/>
    </location>
</feature>
<evidence type="ECO:0000313" key="6">
    <source>
        <dbReference type="EMBL" id="OIQ84304.1"/>
    </source>
</evidence>
<feature type="transmembrane region" description="Helical" evidence="5">
    <location>
        <begin position="149"/>
        <end position="173"/>
    </location>
</feature>